<dbReference type="InterPro" id="IPR015422">
    <property type="entry name" value="PyrdxlP-dep_Trfase_small"/>
</dbReference>
<dbReference type="GO" id="GO:0030170">
    <property type="term" value="F:pyridoxal phosphate binding"/>
    <property type="evidence" value="ECO:0007669"/>
    <property type="project" value="InterPro"/>
</dbReference>
<evidence type="ECO:0000313" key="7">
    <source>
        <dbReference type="EMBL" id="SDZ73409.1"/>
    </source>
</evidence>
<dbReference type="RefSeq" id="WP_091391944.1">
    <property type="nucleotide sequence ID" value="NZ_FNQY01000001.1"/>
</dbReference>
<dbReference type="PANTHER" id="PTHR42735">
    <property type="match status" value="1"/>
</dbReference>
<name>A0A1H3VF81_9BACT</name>
<dbReference type="EMBL" id="FNQY01000001">
    <property type="protein sequence ID" value="SDZ73409.1"/>
    <property type="molecule type" value="Genomic_DNA"/>
</dbReference>
<organism evidence="7 8">
    <name type="scientific">Arachidicoccus rhizosphaerae</name>
    <dbReference type="NCBI Taxonomy" id="551991"/>
    <lineage>
        <taxon>Bacteria</taxon>
        <taxon>Pseudomonadati</taxon>
        <taxon>Bacteroidota</taxon>
        <taxon>Chitinophagia</taxon>
        <taxon>Chitinophagales</taxon>
        <taxon>Chitinophagaceae</taxon>
        <taxon>Arachidicoccus</taxon>
    </lineage>
</organism>
<evidence type="ECO:0000313" key="8">
    <source>
        <dbReference type="Proteomes" id="UP000199041"/>
    </source>
</evidence>
<keyword evidence="3 6" id="KW-0456">Lyase</keyword>
<dbReference type="InterPro" id="IPR002129">
    <property type="entry name" value="PyrdxlP-dep_de-COase"/>
</dbReference>
<reference evidence="7 8" key="1">
    <citation type="submission" date="2016-10" db="EMBL/GenBank/DDBJ databases">
        <authorList>
            <person name="de Groot N.N."/>
        </authorList>
    </citation>
    <scope>NUCLEOTIDE SEQUENCE [LARGE SCALE GENOMIC DNA]</scope>
    <source>
        <strain evidence="7 8">Vu-144</strain>
    </source>
</reference>
<dbReference type="InterPro" id="IPR015424">
    <property type="entry name" value="PyrdxlP-dep_Trfase"/>
</dbReference>
<dbReference type="Gene3D" id="3.40.640.10">
    <property type="entry name" value="Type I PLP-dependent aspartate aminotransferase-like (Major domain)"/>
    <property type="match status" value="1"/>
</dbReference>
<dbReference type="STRING" id="551991.SAMN05192529_10141"/>
<dbReference type="PANTHER" id="PTHR42735:SF6">
    <property type="entry name" value="SPHINGOSINE-1-PHOSPHATE LYASE 1"/>
    <property type="match status" value="1"/>
</dbReference>
<proteinExistence type="inferred from homology"/>
<dbReference type="GO" id="GO:0019752">
    <property type="term" value="P:carboxylic acid metabolic process"/>
    <property type="evidence" value="ECO:0007669"/>
    <property type="project" value="InterPro"/>
</dbReference>
<dbReference type="OrthoDB" id="9803665at2"/>
<sequence length="408" mass="45827">MKYWNKLSSAQQDLIITEALRQNVNYQDGGSLGVPASVLDDKVFYGQASFLKDSPWLRLYVQNPNHIGCHTLGDSEPFFKGTQALETEVIRLLSEDLLAAAADSTDGYIAAGGTEANLQAIWIYRNYFQKEYGADCAQIAVISSADAHYSMVKGAGIFGLTYYSVPVDFQTRLIDESALEKMIEKASEAGIRYFIVVANMATTMFGSIDDPGVYTRRLQAAGLPFKLHVDAAFGGFIYPMTASQSQLDFSNPDISSITLDAHKMLQAPYGTGVFLVRKNLMGYVYTEQAAYVNGMDLTLSGSRSGANAVAVWMILKTYGYYGWQEKIKMLLDRTNWLCQELTRRQIRFYRHPDMNIVTINSEDLDPRTAEKYYLVPDQHTGPADWFKIVVMDHVDRPRLLQFLSDIDR</sequence>
<comment type="cofactor">
    <cofactor evidence="1 5 6">
        <name>pyridoxal 5'-phosphate</name>
        <dbReference type="ChEBI" id="CHEBI:597326"/>
    </cofactor>
</comment>
<evidence type="ECO:0000256" key="6">
    <source>
        <dbReference type="RuleBase" id="RU000382"/>
    </source>
</evidence>
<gene>
    <name evidence="7" type="ORF">SAMN05192529_10141</name>
</gene>
<protein>
    <submittedName>
        <fullName evidence="7">Pyridoxal-dependent decarboxylase conserved domain-containing protein</fullName>
    </submittedName>
</protein>
<keyword evidence="8" id="KW-1185">Reference proteome</keyword>
<dbReference type="GO" id="GO:0016830">
    <property type="term" value="F:carbon-carbon lyase activity"/>
    <property type="evidence" value="ECO:0007669"/>
    <property type="project" value="InterPro"/>
</dbReference>
<evidence type="ECO:0000256" key="4">
    <source>
        <dbReference type="ARBA" id="ARBA00038302"/>
    </source>
</evidence>
<dbReference type="Gene3D" id="3.90.1150.10">
    <property type="entry name" value="Aspartate Aminotransferase, domain 1"/>
    <property type="match status" value="1"/>
</dbReference>
<dbReference type="InterPro" id="IPR050477">
    <property type="entry name" value="GrpII_AminoAcid_Decarb"/>
</dbReference>
<evidence type="ECO:0000256" key="5">
    <source>
        <dbReference type="PIRSR" id="PIRSR602129-50"/>
    </source>
</evidence>
<evidence type="ECO:0000256" key="3">
    <source>
        <dbReference type="ARBA" id="ARBA00023239"/>
    </source>
</evidence>
<accession>A0A1H3VF81</accession>
<dbReference type="InterPro" id="IPR015421">
    <property type="entry name" value="PyrdxlP-dep_Trfase_major"/>
</dbReference>
<dbReference type="SUPFAM" id="SSF53383">
    <property type="entry name" value="PLP-dependent transferases"/>
    <property type="match status" value="1"/>
</dbReference>
<dbReference type="Proteomes" id="UP000199041">
    <property type="component" value="Unassembled WGS sequence"/>
</dbReference>
<dbReference type="AlphaFoldDB" id="A0A1H3VF81"/>
<feature type="modified residue" description="N6-(pyridoxal phosphate)lysine" evidence="5">
    <location>
        <position position="263"/>
    </location>
</feature>
<keyword evidence="2 5" id="KW-0663">Pyridoxal phosphate</keyword>
<evidence type="ECO:0000256" key="1">
    <source>
        <dbReference type="ARBA" id="ARBA00001933"/>
    </source>
</evidence>
<dbReference type="Pfam" id="PF00282">
    <property type="entry name" value="Pyridoxal_deC"/>
    <property type="match status" value="1"/>
</dbReference>
<comment type="similarity">
    <text evidence="4">Belongs to the group II decarboxylase family. Sphingosine-1-phosphate lyase subfamily.</text>
</comment>
<evidence type="ECO:0000256" key="2">
    <source>
        <dbReference type="ARBA" id="ARBA00022898"/>
    </source>
</evidence>